<dbReference type="InterPro" id="IPR004869">
    <property type="entry name" value="MMPL_dom"/>
</dbReference>
<reference evidence="8 9" key="1">
    <citation type="submission" date="2021-01" db="EMBL/GenBank/DDBJ databases">
        <title>Carboxyliciviraga sp.nov., isolated from coastal sediments.</title>
        <authorList>
            <person name="Lu D."/>
            <person name="Zhang T."/>
        </authorList>
    </citation>
    <scope>NUCLEOTIDE SEQUENCE [LARGE SCALE GENOMIC DNA]</scope>
    <source>
        <strain evidence="8 9">N1Y132</strain>
    </source>
</reference>
<feature type="transmembrane region" description="Helical" evidence="6">
    <location>
        <begin position="608"/>
        <end position="627"/>
    </location>
</feature>
<accession>A0ABS1HF30</accession>
<dbReference type="EMBL" id="JAENRR010000004">
    <property type="protein sequence ID" value="MBK3516279.1"/>
    <property type="molecule type" value="Genomic_DNA"/>
</dbReference>
<feature type="domain" description="SSD" evidence="7">
    <location>
        <begin position="245"/>
        <end position="368"/>
    </location>
</feature>
<evidence type="ECO:0000256" key="5">
    <source>
        <dbReference type="ARBA" id="ARBA00023136"/>
    </source>
</evidence>
<feature type="transmembrane region" description="Helical" evidence="6">
    <location>
        <begin position="634"/>
        <end position="656"/>
    </location>
</feature>
<proteinExistence type="predicted"/>
<feature type="transmembrane region" description="Helical" evidence="6">
    <location>
        <begin position="314"/>
        <end position="334"/>
    </location>
</feature>
<dbReference type="RefSeq" id="WP_200463508.1">
    <property type="nucleotide sequence ID" value="NZ_JAENRR010000004.1"/>
</dbReference>
<name>A0ABS1HF30_9BACT</name>
<evidence type="ECO:0000256" key="6">
    <source>
        <dbReference type="SAM" id="Phobius"/>
    </source>
</evidence>
<keyword evidence="2" id="KW-1003">Cell membrane</keyword>
<feature type="transmembrane region" description="Helical" evidence="6">
    <location>
        <begin position="12"/>
        <end position="30"/>
    </location>
</feature>
<dbReference type="InterPro" id="IPR000731">
    <property type="entry name" value="SSD"/>
</dbReference>
<evidence type="ECO:0000256" key="4">
    <source>
        <dbReference type="ARBA" id="ARBA00022989"/>
    </source>
</evidence>
<dbReference type="PANTHER" id="PTHR33406">
    <property type="entry name" value="MEMBRANE PROTEIN MJ1562-RELATED"/>
    <property type="match status" value="1"/>
</dbReference>
<dbReference type="SUPFAM" id="SSF82866">
    <property type="entry name" value="Multidrug efflux transporter AcrB transmembrane domain"/>
    <property type="match status" value="2"/>
</dbReference>
<evidence type="ECO:0000313" key="8">
    <source>
        <dbReference type="EMBL" id="MBK3516279.1"/>
    </source>
</evidence>
<keyword evidence="4 6" id="KW-1133">Transmembrane helix</keyword>
<organism evidence="8 9">
    <name type="scientific">Carboxylicivirga marina</name>
    <dbReference type="NCBI Taxonomy" id="2800988"/>
    <lineage>
        <taxon>Bacteria</taxon>
        <taxon>Pseudomonadati</taxon>
        <taxon>Bacteroidota</taxon>
        <taxon>Bacteroidia</taxon>
        <taxon>Marinilabiliales</taxon>
        <taxon>Marinilabiliaceae</taxon>
        <taxon>Carboxylicivirga</taxon>
    </lineage>
</organism>
<keyword evidence="3 6" id="KW-0812">Transmembrane</keyword>
<comment type="caution">
    <text evidence="8">The sequence shown here is derived from an EMBL/GenBank/DDBJ whole genome shotgun (WGS) entry which is preliminary data.</text>
</comment>
<comment type="subcellular location">
    <subcellularLocation>
        <location evidence="1">Cell membrane</location>
        <topology evidence="1">Multi-pass membrane protein</topology>
    </subcellularLocation>
</comment>
<feature type="transmembrane region" description="Helical" evidence="6">
    <location>
        <begin position="217"/>
        <end position="236"/>
    </location>
</feature>
<dbReference type="PANTHER" id="PTHR33406:SF12">
    <property type="entry name" value="BLR2997 PROTEIN"/>
    <property type="match status" value="1"/>
</dbReference>
<evidence type="ECO:0000259" key="7">
    <source>
        <dbReference type="PROSITE" id="PS50156"/>
    </source>
</evidence>
<dbReference type="PROSITE" id="PS50156">
    <property type="entry name" value="SSD"/>
    <property type="match status" value="2"/>
</dbReference>
<evidence type="ECO:0000256" key="1">
    <source>
        <dbReference type="ARBA" id="ARBA00004651"/>
    </source>
</evidence>
<keyword evidence="5 6" id="KW-0472">Membrane</keyword>
<feature type="transmembrane region" description="Helical" evidence="6">
    <location>
        <begin position="269"/>
        <end position="293"/>
    </location>
</feature>
<feature type="domain" description="SSD" evidence="7">
    <location>
        <begin position="600"/>
        <end position="760"/>
    </location>
</feature>
<feature type="transmembrane region" description="Helical" evidence="6">
    <location>
        <begin position="733"/>
        <end position="761"/>
    </location>
</feature>
<dbReference type="Gene3D" id="1.20.1640.10">
    <property type="entry name" value="Multidrug efflux transporter AcrB transmembrane domain"/>
    <property type="match status" value="2"/>
</dbReference>
<feature type="transmembrane region" description="Helical" evidence="6">
    <location>
        <begin position="694"/>
        <end position="721"/>
    </location>
</feature>
<evidence type="ECO:0000256" key="2">
    <source>
        <dbReference type="ARBA" id="ARBA00022475"/>
    </source>
</evidence>
<dbReference type="Proteomes" id="UP000605676">
    <property type="component" value="Unassembled WGS sequence"/>
</dbReference>
<dbReference type="Pfam" id="PF03176">
    <property type="entry name" value="MMPL"/>
    <property type="match status" value="2"/>
</dbReference>
<keyword evidence="9" id="KW-1185">Reference proteome</keyword>
<feature type="transmembrane region" description="Helical" evidence="6">
    <location>
        <begin position="403"/>
        <end position="421"/>
    </location>
</feature>
<gene>
    <name evidence="8" type="ORF">JIV24_02930</name>
</gene>
<evidence type="ECO:0000256" key="3">
    <source>
        <dbReference type="ARBA" id="ARBA00022692"/>
    </source>
</evidence>
<evidence type="ECO:0000313" key="9">
    <source>
        <dbReference type="Proteomes" id="UP000605676"/>
    </source>
</evidence>
<feature type="transmembrane region" description="Helical" evidence="6">
    <location>
        <begin position="346"/>
        <end position="369"/>
    </location>
</feature>
<sequence length="800" mass="91033">MWINIARFILRNRIAILVALLAITIFMGIMSRRIEMSYQYAPLLPEDDPTYLEYQDFLSIYGNEGNMVIVGVENEDFFELNDFNTWQEFSESLLKIDGVTSVFSVGQSYNLKKNSKKKHFEIAPIFPERVKYQTELDSLKEVFYSLPFYKELLYNEDAYLLAISLDDEILHSKARVKLIEEIQKAGLQFVEDSKRELHYSGLPYIRVVTAEMIKKELNMFIFLALGITALIIFLFFRSFKVVMFSMLVVGVAVIWALGIQALFGYKITILTGMIPPLIIVIGIPNSVFLLNKYHQEYRKHKNKIKALQRVIRKIGNATFLTNLTTASGFATFIFTSSKILVEFGVIAAINIMVVFVLSILLIPIIFSFLDGPKERHLNHLDNQIIGKAVDGLVKISLNHRTKVYWVAGIMLFLGIIGILKIKTTGYMLDDIPHDDPLYVDLKFFEENFNGLMPLELMIDTKKPNGAITGSNLKRMDKLQEELKEFDAISHPLSMVEVVKFARQAFYNGKQSHYRVPSNQERNFILSYVNRSNTGDTNNGLVTTFIDSTKQRARLSFRMKDIGTSEMAILDEKIRETITKVFPAEKYYTSLTGASVVFFKGTDYLVRNLFTSLLLAVVLIASFMAWMFSSKRMVLVSLIPNIFPLIMTAALMGYFQIPIKPSTILVFSIAFGISVDDTIHYLAKYRQELSETNWSIRAAVVLALKETGVSMIYTSIILFFGFGIFSVSQFGGTVALGILVAVTLLIALFSNLILLPALLLTLEKSITNQSFKEPLLQIYDEDEDIELEDLKIETKEEVKPE</sequence>
<protein>
    <submittedName>
        <fullName evidence="8">MMPL family transporter</fullName>
    </submittedName>
</protein>
<feature type="transmembrane region" description="Helical" evidence="6">
    <location>
        <begin position="243"/>
        <end position="263"/>
    </location>
</feature>
<dbReference type="InterPro" id="IPR050545">
    <property type="entry name" value="Mycobact_MmpL"/>
</dbReference>